<dbReference type="OrthoDB" id="9126302at2"/>
<accession>A0A240ULX6</accession>
<dbReference type="Pfam" id="PF03706">
    <property type="entry name" value="LPG_synthase_TM"/>
    <property type="match status" value="1"/>
</dbReference>
<keyword evidence="7" id="KW-1185">Reference proteome</keyword>
<evidence type="ECO:0000256" key="2">
    <source>
        <dbReference type="ARBA" id="ARBA00022475"/>
    </source>
</evidence>
<reference evidence="6 7" key="1">
    <citation type="submission" date="2017-05" db="EMBL/GenBank/DDBJ databases">
        <authorList>
            <person name="Song R."/>
            <person name="Chenine A.L."/>
            <person name="Ruprecht R.M."/>
        </authorList>
    </citation>
    <scope>NUCLEOTIDE SEQUENCE [LARGE SCALE GENOMIC DNA]</scope>
    <source>
        <strain evidence="6">SW32</strain>
    </source>
</reference>
<dbReference type="InterPro" id="IPR022791">
    <property type="entry name" value="L-PG_synthase/AglD"/>
</dbReference>
<dbReference type="PANTHER" id="PTHR40277:SF1">
    <property type="entry name" value="BLL5419 PROTEIN"/>
    <property type="match status" value="1"/>
</dbReference>
<evidence type="ECO:0000313" key="7">
    <source>
        <dbReference type="Proteomes" id="UP000194457"/>
    </source>
</evidence>
<protein>
    <submittedName>
        <fullName evidence="6">Uncharacterized protein</fullName>
    </submittedName>
</protein>
<evidence type="ECO:0000256" key="5">
    <source>
        <dbReference type="ARBA" id="ARBA00023136"/>
    </source>
</evidence>
<gene>
    <name evidence="6" type="ORF">B9H00_02275</name>
</gene>
<keyword evidence="3" id="KW-0812">Transmembrane</keyword>
<dbReference type="GO" id="GO:0005886">
    <property type="term" value="C:plasma membrane"/>
    <property type="evidence" value="ECO:0007669"/>
    <property type="project" value="UniProtKB-SubCell"/>
</dbReference>
<organism evidence="6 7">
    <name type="scientific">Kushneria marisflavi</name>
    <dbReference type="NCBI Taxonomy" id="157779"/>
    <lineage>
        <taxon>Bacteria</taxon>
        <taxon>Pseudomonadati</taxon>
        <taxon>Pseudomonadota</taxon>
        <taxon>Gammaproteobacteria</taxon>
        <taxon>Oceanospirillales</taxon>
        <taxon>Halomonadaceae</taxon>
        <taxon>Kushneria</taxon>
    </lineage>
</organism>
<evidence type="ECO:0000256" key="3">
    <source>
        <dbReference type="ARBA" id="ARBA00022692"/>
    </source>
</evidence>
<comment type="subcellular location">
    <subcellularLocation>
        <location evidence="1">Cell membrane</location>
        <topology evidence="1">Multi-pass membrane protein</topology>
    </subcellularLocation>
</comment>
<name>A0A240ULX6_9GAMM</name>
<evidence type="ECO:0000256" key="4">
    <source>
        <dbReference type="ARBA" id="ARBA00022989"/>
    </source>
</evidence>
<dbReference type="PANTHER" id="PTHR40277">
    <property type="entry name" value="BLL5419 PROTEIN"/>
    <property type="match status" value="1"/>
</dbReference>
<evidence type="ECO:0000256" key="1">
    <source>
        <dbReference type="ARBA" id="ARBA00004651"/>
    </source>
</evidence>
<dbReference type="RefSeq" id="WP_086899295.1">
    <property type="nucleotide sequence ID" value="NZ_CP021358.1"/>
</dbReference>
<proteinExistence type="predicted"/>
<keyword evidence="5" id="KW-0472">Membrane</keyword>
<dbReference type="KEGG" id="kma:B9H00_02275"/>
<keyword evidence="2" id="KW-1003">Cell membrane</keyword>
<evidence type="ECO:0000313" key="6">
    <source>
        <dbReference type="EMBL" id="ART62042.1"/>
    </source>
</evidence>
<keyword evidence="4" id="KW-1133">Transmembrane helix</keyword>
<dbReference type="Proteomes" id="UP000194457">
    <property type="component" value="Chromosome"/>
</dbReference>
<dbReference type="AlphaFoldDB" id="A0A240ULX6"/>
<dbReference type="EMBL" id="CP021358">
    <property type="protein sequence ID" value="ART62042.1"/>
    <property type="molecule type" value="Genomic_DNA"/>
</dbReference>
<sequence length="334" mass="36669">MTVQQPRQVSPGRQGFRRLLTSPVLRWTLTLCILGSVVWLVDVNALRTRLSDLSLGWLSLALLISVPQIMLSAWRWRLTASHMGMSLSLPTAISEYYLSTFLNQILPGGMTGDLGRAWRHGIRDVSYGAALRAVIIERASGQAALLLVAVTTLLAFTPLRHGLVERFSQANLMLDTHTDVPYALFYITLAVLLLAGLWVCRHPPKWLGALRRDLRRGLWNRHLWLRQLLGSLAIVLSYMLVFVCCARALGEPLSTTTLLALTPPVLMAMAIPLSVAGWGIRESAAALIWMLAGFSAQQGVAISVTYGAVILLSSLPGAVVLLMGRHTRPRQIPG</sequence>